<proteinExistence type="predicted"/>
<reference evidence="1 2" key="1">
    <citation type="submission" date="2020-06" db="EMBL/GenBank/DDBJ databases">
        <authorList>
            <person name="Cao W.R."/>
        </authorList>
    </citation>
    <scope>NUCLEOTIDE SEQUENCE [LARGE SCALE GENOMIC DNA]</scope>
    <source>
        <strain evidence="1 2">B1Z28</strain>
    </source>
</reference>
<evidence type="ECO:0000313" key="2">
    <source>
        <dbReference type="Proteomes" id="UP000630805"/>
    </source>
</evidence>
<comment type="caution">
    <text evidence="1">The sequence shown here is derived from an EMBL/GenBank/DDBJ whole genome shotgun (WGS) entry which is preliminary data.</text>
</comment>
<protein>
    <submittedName>
        <fullName evidence="1">Uncharacterized protein</fullName>
    </submittedName>
</protein>
<dbReference type="RefSeq" id="WP_176861275.1">
    <property type="nucleotide sequence ID" value="NZ_JABXWT010000001.1"/>
</dbReference>
<sequence>MAMLAPGVLDSIAAGEQLDRLTTDYLIKSGFPAIWSDQHKQFAAL</sequence>
<dbReference type="Proteomes" id="UP000630805">
    <property type="component" value="Unassembled WGS sequence"/>
</dbReference>
<keyword evidence="2" id="KW-1185">Reference proteome</keyword>
<dbReference type="EMBL" id="JABXWT010000001">
    <property type="protein sequence ID" value="NVO54290.1"/>
    <property type="molecule type" value="Genomic_DNA"/>
</dbReference>
<name>A0ABX2PKJ0_9RHOB</name>
<accession>A0ABX2PKJ0</accession>
<organism evidence="1 2">
    <name type="scientific">Ruegeria haliotis</name>
    <dbReference type="NCBI Taxonomy" id="2747601"/>
    <lineage>
        <taxon>Bacteria</taxon>
        <taxon>Pseudomonadati</taxon>
        <taxon>Pseudomonadota</taxon>
        <taxon>Alphaproteobacteria</taxon>
        <taxon>Rhodobacterales</taxon>
        <taxon>Roseobacteraceae</taxon>
        <taxon>Ruegeria</taxon>
    </lineage>
</organism>
<gene>
    <name evidence="1" type="ORF">HW561_00610</name>
</gene>
<evidence type="ECO:0000313" key="1">
    <source>
        <dbReference type="EMBL" id="NVO54290.1"/>
    </source>
</evidence>